<evidence type="ECO:0000313" key="8">
    <source>
        <dbReference type="Proteomes" id="UP000251088"/>
    </source>
</evidence>
<sequence length="152" mass="15476">MVCRQRRTGLSVCHAQPLSGAIAGIGGAVASAMLVVAGGAALLMPERIHGGMLQFLHLTIRVGGVNALWLLAIGLSALPVSLFNISWHRHPQVKANGPLVNLLLAAATCAVVVTNIGSLVVMAEIMALCAAFLTGCAASVSCGLPWGVSVLC</sequence>
<organism evidence="7 8">
    <name type="scientific">Klebsiella pneumoniae</name>
    <dbReference type="NCBI Taxonomy" id="573"/>
    <lineage>
        <taxon>Bacteria</taxon>
        <taxon>Pseudomonadati</taxon>
        <taxon>Pseudomonadota</taxon>
        <taxon>Gammaproteobacteria</taxon>
        <taxon>Enterobacterales</taxon>
        <taxon>Enterobacteriaceae</taxon>
        <taxon>Klebsiella/Raoultella group</taxon>
        <taxon>Klebsiella</taxon>
        <taxon>Klebsiella pneumoniae complex</taxon>
    </lineage>
</organism>
<dbReference type="EMBL" id="UAWN01000012">
    <property type="protein sequence ID" value="SQC15479.1"/>
    <property type="molecule type" value="Genomic_DNA"/>
</dbReference>
<dbReference type="AlphaFoldDB" id="A0A2X3ET34"/>
<evidence type="ECO:0000256" key="1">
    <source>
        <dbReference type="ARBA" id="ARBA00004651"/>
    </source>
</evidence>
<name>A0A2X3ET34_KLEPN</name>
<dbReference type="GO" id="GO:0016829">
    <property type="term" value="F:lyase activity"/>
    <property type="evidence" value="ECO:0007669"/>
    <property type="project" value="UniProtKB-KW"/>
</dbReference>
<feature type="transmembrane region" description="Helical" evidence="6">
    <location>
        <begin position="99"/>
        <end position="119"/>
    </location>
</feature>
<feature type="transmembrane region" description="Helical" evidence="6">
    <location>
        <begin position="125"/>
        <end position="148"/>
    </location>
</feature>
<keyword evidence="2" id="KW-1003">Cell membrane</keyword>
<keyword evidence="3 6" id="KW-0812">Transmembrane</keyword>
<accession>A0A2X3ET34</accession>
<dbReference type="PANTHER" id="PTHR42682">
    <property type="entry name" value="HYDROGENASE-4 COMPONENT F"/>
    <property type="match status" value="1"/>
</dbReference>
<evidence type="ECO:0000256" key="5">
    <source>
        <dbReference type="ARBA" id="ARBA00023136"/>
    </source>
</evidence>
<dbReference type="GO" id="GO:0005886">
    <property type="term" value="C:plasma membrane"/>
    <property type="evidence" value="ECO:0007669"/>
    <property type="project" value="UniProtKB-SubCell"/>
</dbReference>
<dbReference type="PANTHER" id="PTHR42682:SF3">
    <property type="entry name" value="FORMATE HYDROGENLYASE SUBUNIT 3-RELATED"/>
    <property type="match status" value="1"/>
</dbReference>
<evidence type="ECO:0000256" key="2">
    <source>
        <dbReference type="ARBA" id="ARBA00022475"/>
    </source>
</evidence>
<evidence type="ECO:0000313" key="7">
    <source>
        <dbReference type="EMBL" id="SQC15479.1"/>
    </source>
</evidence>
<keyword evidence="7" id="KW-0456">Lyase</keyword>
<gene>
    <name evidence="7" type="ORF">NCTC9128_03593</name>
</gene>
<keyword evidence="5 6" id="KW-0472">Membrane</keyword>
<evidence type="ECO:0000256" key="3">
    <source>
        <dbReference type="ARBA" id="ARBA00022692"/>
    </source>
</evidence>
<protein>
    <submittedName>
        <fullName evidence="7">Formate hydrogenlyase subunit 3</fullName>
    </submittedName>
</protein>
<dbReference type="InterPro" id="IPR052175">
    <property type="entry name" value="ComplexI-like_HydComp"/>
</dbReference>
<evidence type="ECO:0000256" key="4">
    <source>
        <dbReference type="ARBA" id="ARBA00022989"/>
    </source>
</evidence>
<keyword evidence="4 6" id="KW-1133">Transmembrane helix</keyword>
<feature type="transmembrane region" description="Helical" evidence="6">
    <location>
        <begin position="21"/>
        <end position="44"/>
    </location>
</feature>
<reference evidence="7 8" key="1">
    <citation type="submission" date="2018-06" db="EMBL/GenBank/DDBJ databases">
        <authorList>
            <consortium name="Pathogen Informatics"/>
            <person name="Doyle S."/>
        </authorList>
    </citation>
    <scope>NUCLEOTIDE SEQUENCE [LARGE SCALE GENOMIC DNA]</scope>
    <source>
        <strain evidence="7 8">NCTC9128</strain>
    </source>
</reference>
<proteinExistence type="predicted"/>
<comment type="subcellular location">
    <subcellularLocation>
        <location evidence="1">Cell membrane</location>
        <topology evidence="1">Multi-pass membrane protein</topology>
    </subcellularLocation>
</comment>
<dbReference type="Proteomes" id="UP000251088">
    <property type="component" value="Unassembled WGS sequence"/>
</dbReference>
<feature type="transmembrane region" description="Helical" evidence="6">
    <location>
        <begin position="64"/>
        <end position="87"/>
    </location>
</feature>
<evidence type="ECO:0000256" key="6">
    <source>
        <dbReference type="SAM" id="Phobius"/>
    </source>
</evidence>